<organism evidence="1">
    <name type="scientific">Mycoplasma feriruminatoris</name>
    <dbReference type="NCBI Taxonomy" id="1179777"/>
    <lineage>
        <taxon>Bacteria</taxon>
        <taxon>Bacillati</taxon>
        <taxon>Mycoplasmatota</taxon>
        <taxon>Mollicutes</taxon>
        <taxon>Mycoplasmataceae</taxon>
        <taxon>Mycoplasma</taxon>
    </lineage>
</organism>
<dbReference type="EMBL" id="LR738858">
    <property type="protein sequence ID" value="VZK65724.1"/>
    <property type="molecule type" value="Genomic_DNA"/>
</dbReference>
<sequence>MKKNLESSLKKINELLKLIKEQFDKVRAIWPEIITKNKELKTIIDEFIKITRDWLIPSELSIHYNKYIKPMMDTKNKIDEKYLEVLDIYSKLDGYAKELKNHTNNLNKAVDDALNSNNLQPIE</sequence>
<protein>
    <submittedName>
        <fullName evidence="1">Uncharacterized protein</fullName>
    </submittedName>
</protein>
<reference evidence="1" key="1">
    <citation type="submission" date="2019-11" db="EMBL/GenBank/DDBJ databases">
        <authorList>
            <person name="Falquet L."/>
            <person name="Falquet L."/>
        </authorList>
    </citation>
    <scope>NUCLEOTIDE SEQUENCE</scope>
    <source>
        <strain evidence="1">G5813/1+2</strain>
    </source>
</reference>
<dbReference type="AlphaFoldDB" id="A0A654IBB2"/>
<name>A0A654IBB2_9MOLU</name>
<accession>A0A654IBB2</accession>
<evidence type="ECO:0000313" key="1">
    <source>
        <dbReference type="EMBL" id="VZK65724.1"/>
    </source>
</evidence>
<gene>
    <name evidence="1" type="ORF">MF5292_00903</name>
</gene>
<proteinExistence type="predicted"/>